<dbReference type="CDD" id="cd10839">
    <property type="entry name" value="cpPDZ1_DegP-like"/>
    <property type="match status" value="1"/>
</dbReference>
<protein>
    <recommendedName>
        <fullName evidence="5">Probable periplasmic serine endoprotease DegP-like</fullName>
        <ecNumber evidence="4">3.4.21.107</ecNumber>
    </recommendedName>
    <alternativeName>
        <fullName evidence="13">Protease Do</fullName>
    </alternativeName>
</protein>
<dbReference type="Gene3D" id="2.30.42.10">
    <property type="match status" value="2"/>
</dbReference>
<comment type="subcellular location">
    <subcellularLocation>
        <location evidence="2">Periplasm</location>
    </subcellularLocation>
</comment>
<dbReference type="InterPro" id="IPR011782">
    <property type="entry name" value="Pept_S1C_Do"/>
</dbReference>
<feature type="domain" description="PDZ" evidence="15">
    <location>
        <begin position="407"/>
        <end position="484"/>
    </location>
</feature>
<dbReference type="Proteomes" id="UP001158049">
    <property type="component" value="Unassembled WGS sequence"/>
</dbReference>
<comment type="catalytic activity">
    <reaction evidence="1">
        <text>Acts on substrates that are at least partially unfolded. The cleavage site P1 residue is normally between a pair of hydrophobic residues, such as Val-|-Val.</text>
        <dbReference type="EC" id="3.4.21.107"/>
    </reaction>
</comment>
<keyword evidence="8" id="KW-0677">Repeat</keyword>
<dbReference type="SMART" id="SM00228">
    <property type="entry name" value="PDZ"/>
    <property type="match status" value="2"/>
</dbReference>
<keyword evidence="10" id="KW-0378">Hydrolase</keyword>
<dbReference type="GO" id="GO:0006508">
    <property type="term" value="P:proteolysis"/>
    <property type="evidence" value="ECO:0007669"/>
    <property type="project" value="UniProtKB-KW"/>
</dbReference>
<accession>A0ABY1PUM7</accession>
<evidence type="ECO:0000256" key="2">
    <source>
        <dbReference type="ARBA" id="ARBA00004418"/>
    </source>
</evidence>
<keyword evidence="11" id="KW-0720">Serine protease</keyword>
<keyword evidence="7 14" id="KW-0732">Signal</keyword>
<keyword evidence="12" id="KW-0346">Stress response</keyword>
<dbReference type="PANTHER" id="PTHR22939:SF130">
    <property type="entry name" value="PERIPLASMIC SERINE ENDOPROTEASE DEGP-LIKE-RELATED"/>
    <property type="match status" value="1"/>
</dbReference>
<dbReference type="PROSITE" id="PS50106">
    <property type="entry name" value="PDZ"/>
    <property type="match status" value="2"/>
</dbReference>
<evidence type="ECO:0000256" key="14">
    <source>
        <dbReference type="SAM" id="SignalP"/>
    </source>
</evidence>
<sequence length="494" mass="50133">MKSTKVTSALVAAGILASSVAAAAGWNPSEWLSRPAQQVAAAPAAASAAPSAPIAAMTAPNYRAIVQRYGPAVVGINTEGMVKASARGMPQVDEDDPFYQFFRGMPGMQGKPNGGNAPRALVHGQGSGFIVGADGIILTNAHVVRDAQEVTVKLQDRREYKAKVLGSDPATDVAVLKIDAHNLPVVNLGNPKQLAVGDYVLAIGAPFGFEQSATSGIVSAKGRSLPGDGYVPFIQTDVAVNPGNSGGPLFDAGGAVVGINSQIYSQTGGYMGLSFAIPIDVALSVKDQIVATGKVSRAQLGVTVQELNQSLADSFKLPQPEGALVASLVPGGAAAKAGLQPGDVILAYNGQPITASGDLPALVGMAKPGDRASIDIWRNGKKETLSATLSGATEKVAAAAGQENAPRGKLGVAVRPLSPEESRQANLNGGLLVEGAGGAAARSGIEPGDIIVAVNGTRITSAADLQKLVGEAGKQLAVLVQRGDEKIFLPVKLG</sequence>
<evidence type="ECO:0000256" key="4">
    <source>
        <dbReference type="ARBA" id="ARBA00013035"/>
    </source>
</evidence>
<keyword evidence="17" id="KW-1185">Reference proteome</keyword>
<evidence type="ECO:0000256" key="3">
    <source>
        <dbReference type="ARBA" id="ARBA00010541"/>
    </source>
</evidence>
<evidence type="ECO:0000256" key="9">
    <source>
        <dbReference type="ARBA" id="ARBA00022764"/>
    </source>
</evidence>
<name>A0ABY1PUM7_9BURK</name>
<proteinExistence type="inferred from homology"/>
<dbReference type="InterPro" id="IPR001940">
    <property type="entry name" value="Peptidase_S1C"/>
</dbReference>
<dbReference type="RefSeq" id="WP_283440998.1">
    <property type="nucleotide sequence ID" value="NZ_FXUL01000002.1"/>
</dbReference>
<evidence type="ECO:0000256" key="11">
    <source>
        <dbReference type="ARBA" id="ARBA00022825"/>
    </source>
</evidence>
<dbReference type="InterPro" id="IPR001478">
    <property type="entry name" value="PDZ"/>
</dbReference>
<dbReference type="GO" id="GO:0008233">
    <property type="term" value="F:peptidase activity"/>
    <property type="evidence" value="ECO:0007669"/>
    <property type="project" value="UniProtKB-KW"/>
</dbReference>
<dbReference type="PANTHER" id="PTHR22939">
    <property type="entry name" value="SERINE PROTEASE FAMILY S1C HTRA-RELATED"/>
    <property type="match status" value="1"/>
</dbReference>
<evidence type="ECO:0000313" key="16">
    <source>
        <dbReference type="EMBL" id="SMP49006.1"/>
    </source>
</evidence>
<organism evidence="16 17">
    <name type="scientific">Noviherbaspirillum suwonense</name>
    <dbReference type="NCBI Taxonomy" id="1224511"/>
    <lineage>
        <taxon>Bacteria</taxon>
        <taxon>Pseudomonadati</taxon>
        <taxon>Pseudomonadota</taxon>
        <taxon>Betaproteobacteria</taxon>
        <taxon>Burkholderiales</taxon>
        <taxon>Oxalobacteraceae</taxon>
        <taxon>Noviherbaspirillum</taxon>
    </lineage>
</organism>
<comment type="similarity">
    <text evidence="3">Belongs to the peptidase S1C family.</text>
</comment>
<dbReference type="Pfam" id="PF17820">
    <property type="entry name" value="PDZ_6"/>
    <property type="match status" value="1"/>
</dbReference>
<dbReference type="SUPFAM" id="SSF50156">
    <property type="entry name" value="PDZ domain-like"/>
    <property type="match status" value="2"/>
</dbReference>
<dbReference type="EC" id="3.4.21.107" evidence="4"/>
<evidence type="ECO:0000313" key="17">
    <source>
        <dbReference type="Proteomes" id="UP001158049"/>
    </source>
</evidence>
<feature type="chain" id="PRO_5045777969" description="Probable periplasmic serine endoprotease DegP-like" evidence="14">
    <location>
        <begin position="24"/>
        <end position="494"/>
    </location>
</feature>
<evidence type="ECO:0000256" key="13">
    <source>
        <dbReference type="ARBA" id="ARBA00032850"/>
    </source>
</evidence>
<evidence type="ECO:0000256" key="10">
    <source>
        <dbReference type="ARBA" id="ARBA00022801"/>
    </source>
</evidence>
<dbReference type="InterPro" id="IPR009003">
    <property type="entry name" value="Peptidase_S1_PA"/>
</dbReference>
<feature type="domain" description="PDZ" evidence="15">
    <location>
        <begin position="289"/>
        <end position="380"/>
    </location>
</feature>
<dbReference type="InterPro" id="IPR036034">
    <property type="entry name" value="PDZ_sf"/>
</dbReference>
<evidence type="ECO:0000259" key="15">
    <source>
        <dbReference type="PROSITE" id="PS50106"/>
    </source>
</evidence>
<dbReference type="PRINTS" id="PR00834">
    <property type="entry name" value="PROTEASES2C"/>
</dbReference>
<evidence type="ECO:0000256" key="1">
    <source>
        <dbReference type="ARBA" id="ARBA00001772"/>
    </source>
</evidence>
<feature type="signal peptide" evidence="14">
    <location>
        <begin position="1"/>
        <end position="23"/>
    </location>
</feature>
<dbReference type="Pfam" id="PF13180">
    <property type="entry name" value="PDZ_2"/>
    <property type="match status" value="1"/>
</dbReference>
<dbReference type="Gene3D" id="2.40.10.120">
    <property type="match status" value="1"/>
</dbReference>
<keyword evidence="6 16" id="KW-0645">Protease</keyword>
<evidence type="ECO:0000256" key="12">
    <source>
        <dbReference type="ARBA" id="ARBA00023016"/>
    </source>
</evidence>
<comment type="caution">
    <text evidence="16">The sequence shown here is derived from an EMBL/GenBank/DDBJ whole genome shotgun (WGS) entry which is preliminary data.</text>
</comment>
<evidence type="ECO:0000256" key="7">
    <source>
        <dbReference type="ARBA" id="ARBA00022729"/>
    </source>
</evidence>
<evidence type="ECO:0000256" key="5">
    <source>
        <dbReference type="ARBA" id="ARBA00013958"/>
    </source>
</evidence>
<evidence type="ECO:0000256" key="8">
    <source>
        <dbReference type="ARBA" id="ARBA00022737"/>
    </source>
</evidence>
<dbReference type="InterPro" id="IPR041489">
    <property type="entry name" value="PDZ_6"/>
</dbReference>
<evidence type="ECO:0000256" key="6">
    <source>
        <dbReference type="ARBA" id="ARBA00022670"/>
    </source>
</evidence>
<dbReference type="NCBIfam" id="TIGR02037">
    <property type="entry name" value="degP_htrA_DO"/>
    <property type="match status" value="1"/>
</dbReference>
<gene>
    <name evidence="16" type="ORF">SAMN06295970_102196</name>
</gene>
<reference evidence="16 17" key="1">
    <citation type="submission" date="2017-05" db="EMBL/GenBank/DDBJ databases">
        <authorList>
            <person name="Varghese N."/>
            <person name="Submissions S."/>
        </authorList>
    </citation>
    <scope>NUCLEOTIDE SEQUENCE [LARGE SCALE GENOMIC DNA]</scope>
    <source>
        <strain evidence="16 17">DSM 26001</strain>
    </source>
</reference>
<keyword evidence="9" id="KW-0574">Periplasm</keyword>
<dbReference type="EMBL" id="FXUL01000002">
    <property type="protein sequence ID" value="SMP49006.1"/>
    <property type="molecule type" value="Genomic_DNA"/>
</dbReference>
<dbReference type="Pfam" id="PF13365">
    <property type="entry name" value="Trypsin_2"/>
    <property type="match status" value="1"/>
</dbReference>
<dbReference type="SUPFAM" id="SSF50494">
    <property type="entry name" value="Trypsin-like serine proteases"/>
    <property type="match status" value="1"/>
</dbReference>